<organism evidence="1 2">
    <name type="scientific">Sumerlaea chitinivorans</name>
    <dbReference type="NCBI Taxonomy" id="2250252"/>
    <lineage>
        <taxon>Bacteria</taxon>
        <taxon>Candidatus Sumerlaeota</taxon>
        <taxon>Candidatus Sumerlaeia</taxon>
        <taxon>Candidatus Sumerlaeales</taxon>
        <taxon>Candidatus Sumerlaeaceae</taxon>
        <taxon>Candidatus Sumerlaea</taxon>
    </lineage>
</organism>
<gene>
    <name evidence="1" type="ORF">BRCON_2302</name>
</gene>
<evidence type="ECO:0000313" key="2">
    <source>
        <dbReference type="Proteomes" id="UP000262583"/>
    </source>
</evidence>
<sequence>MVAKQRLLSIACYGNHQLARTVDSCLSHTESTSTVLQAIDQLLKMSKELPDPTPGEGMATFLAYHYNLFPTWRGLARRYPPAFEIDKVPLAERREWVAGTEFSRLRRPVWLRANTASDYTLGIFLGYKDFYLNRGLYTRRKISYTTAAVKTLQQLYQSPTELLLDEFQPLAVIEDARVYRGLPQRFFFAKSRINAVYSLLRRDCLLALSECGLPTDTEYLMDVLDDRDDSYLNLWKHDLVSSAGRNFYLHPSDRDRTLAQLMDWYGNPFSLDVVGPTPLLSRLLRDASSPQIQGFLYSVILAFPTELGSVARWNQVLLEWLYNALGNSVSPTYSNLEARRYPPPDVKTLLFVRNEIHTALRITDRFLREPGQK</sequence>
<protein>
    <submittedName>
        <fullName evidence="1">Uncharacterized protein</fullName>
    </submittedName>
</protein>
<dbReference type="EMBL" id="CP030759">
    <property type="protein sequence ID" value="AXA37079.1"/>
    <property type="molecule type" value="Genomic_DNA"/>
</dbReference>
<proteinExistence type="predicted"/>
<evidence type="ECO:0000313" key="1">
    <source>
        <dbReference type="EMBL" id="AXA37079.1"/>
    </source>
</evidence>
<dbReference type="KEGG" id="schv:BRCON_2302"/>
<reference evidence="1 2" key="1">
    <citation type="submission" date="2018-05" db="EMBL/GenBank/DDBJ databases">
        <title>A metagenomic window into the 2 km-deep terrestrial subsurface aquifer revealed taxonomically and functionally diverse microbial community comprising novel uncultured bacterial lineages.</title>
        <authorList>
            <person name="Kadnikov V.V."/>
            <person name="Mardanov A.V."/>
            <person name="Beletsky A.V."/>
            <person name="Banks D."/>
            <person name="Pimenov N.V."/>
            <person name="Frank Y.A."/>
            <person name="Karnachuk O.V."/>
            <person name="Ravin N.V."/>
        </authorList>
    </citation>
    <scope>NUCLEOTIDE SEQUENCE [LARGE SCALE GENOMIC DNA]</scope>
    <source>
        <strain evidence="1">BY</strain>
    </source>
</reference>
<accession>A0A2Z4Y872</accession>
<name>A0A2Z4Y872_SUMC1</name>
<dbReference type="AlphaFoldDB" id="A0A2Z4Y872"/>
<dbReference type="Proteomes" id="UP000262583">
    <property type="component" value="Chromosome"/>
</dbReference>